<proteinExistence type="predicted"/>
<organism evidence="2 4">
    <name type="scientific">Morococcus cerebrosus</name>
    <dbReference type="NCBI Taxonomy" id="1056807"/>
    <lineage>
        <taxon>Bacteria</taxon>
        <taxon>Pseudomonadati</taxon>
        <taxon>Pseudomonadota</taxon>
        <taxon>Betaproteobacteria</taxon>
        <taxon>Neisseriales</taxon>
        <taxon>Neisseriaceae</taxon>
        <taxon>Morococcus</taxon>
    </lineage>
</organism>
<name>A0A0C1GP00_9NEIS</name>
<evidence type="ECO:0000313" key="2">
    <source>
        <dbReference type="EMBL" id="KIC07126.1"/>
    </source>
</evidence>
<feature type="signal peptide" evidence="1">
    <location>
        <begin position="1"/>
        <end position="20"/>
    </location>
</feature>
<keyword evidence="1" id="KW-0732">Signal</keyword>
<dbReference type="Pfam" id="PF10670">
    <property type="entry name" value="DUF4198"/>
    <property type="match status" value="1"/>
</dbReference>
<dbReference type="EMBL" id="CP094242">
    <property type="protein sequence ID" value="UNV87934.1"/>
    <property type="molecule type" value="Genomic_DNA"/>
</dbReference>
<dbReference type="AlphaFoldDB" id="A0A0C1GP00"/>
<gene>
    <name evidence="2" type="ORF">MCC93_14680</name>
    <name evidence="3" type="ORF">MON37_03090</name>
</gene>
<dbReference type="RefSeq" id="WP_009313193.1">
    <property type="nucleotide sequence ID" value="NZ_CP094242.1"/>
</dbReference>
<dbReference type="PATRIC" id="fig|1056807.3.peg.1411"/>
<keyword evidence="5" id="KW-1185">Reference proteome</keyword>
<dbReference type="Proteomes" id="UP000031390">
    <property type="component" value="Unassembled WGS sequence"/>
</dbReference>
<evidence type="ECO:0000313" key="3">
    <source>
        <dbReference type="EMBL" id="UNV87934.1"/>
    </source>
</evidence>
<accession>A0A0C1GP00</accession>
<keyword evidence="2" id="KW-0808">Transferase</keyword>
<evidence type="ECO:0000313" key="4">
    <source>
        <dbReference type="Proteomes" id="UP000031390"/>
    </source>
</evidence>
<feature type="chain" id="PRO_5002150731" evidence="1">
    <location>
        <begin position="21"/>
        <end position="268"/>
    </location>
</feature>
<dbReference type="Proteomes" id="UP000829504">
    <property type="component" value="Chromosome"/>
</dbReference>
<dbReference type="InterPro" id="IPR019613">
    <property type="entry name" value="DUF4198"/>
</dbReference>
<dbReference type="GO" id="GO:0016740">
    <property type="term" value="F:transferase activity"/>
    <property type="evidence" value="ECO:0007669"/>
    <property type="project" value="UniProtKB-KW"/>
</dbReference>
<sequence length="268" mass="30107">MKKTALFIASALLFSTTAQAHRVWVETAHTHGGEYLQAELGYGEFPELEPIAKDRLHIFSKPMQLITEKGKENLIQKGTYNYQYRSKLPVKDGSYLVTAEYQPTFWSKNSAGWKQASIKEMPDASYCEQTRMFGKNIVNVGHESADTAVITKQVGQHLEIVPLDNPANVHVGERFKVRVLFNGEPLPNATVTATFDGFDTSDRSKTHKTEAQAFSDTTDDKGEVSIIPLRQGFWKASVEHKADFPDQSVCQKQANYTTLTFQIGHTHH</sequence>
<evidence type="ECO:0000313" key="5">
    <source>
        <dbReference type="Proteomes" id="UP000829504"/>
    </source>
</evidence>
<dbReference type="EMBL" id="JUFZ01000066">
    <property type="protein sequence ID" value="KIC07126.1"/>
    <property type="molecule type" value="Genomic_DNA"/>
</dbReference>
<reference evidence="2 4" key="1">
    <citation type="submission" date="2014-12" db="EMBL/GenBank/DDBJ databases">
        <title>Genome sequence of Morococcus cerebrosus.</title>
        <authorList>
            <person name="Shin S.-K."/>
            <person name="Yi H."/>
        </authorList>
    </citation>
    <scope>NUCLEOTIDE SEQUENCE [LARGE SCALE GENOMIC DNA]</scope>
    <source>
        <strain evidence="2 4">CIP 81.93</strain>
    </source>
</reference>
<protein>
    <submittedName>
        <fullName evidence="3">DUF4198 domain-containing protein</fullName>
    </submittedName>
    <submittedName>
        <fullName evidence="2">Phosphoribosylglycinamide formyltransferase</fullName>
    </submittedName>
</protein>
<reference evidence="3 5" key="2">
    <citation type="submission" date="2022-03" db="EMBL/GenBank/DDBJ databases">
        <title>Genome sequencing of Morococcus cerebrosus.</title>
        <authorList>
            <person name="Baek M.-G."/>
            <person name="Yi H."/>
        </authorList>
    </citation>
    <scope>NUCLEOTIDE SEQUENCE [LARGE SCALE GENOMIC DNA]</scope>
    <source>
        <strain evidence="3 5">CIP 81.93</strain>
    </source>
</reference>
<evidence type="ECO:0000256" key="1">
    <source>
        <dbReference type="SAM" id="SignalP"/>
    </source>
</evidence>